<name>A0A067T981_GALM3</name>
<feature type="transmembrane region" description="Helical" evidence="1">
    <location>
        <begin position="91"/>
        <end position="110"/>
    </location>
</feature>
<sequence>MTSSQTRRSTTTNETNLVSLIQPKTIGPIFGHISRYVLAPTTLHPLNILSSSFLPYKWNRLITLPCCLPCGSWKCYFVSSSRLSNPRSPRCVALVGTPLASIWTIVTFNIRPPVNDF</sequence>
<proteinExistence type="predicted"/>
<gene>
    <name evidence="2" type="ORF">GALMADRAFT_1279305</name>
</gene>
<dbReference type="Proteomes" id="UP000027222">
    <property type="component" value="Unassembled WGS sequence"/>
</dbReference>
<protein>
    <submittedName>
        <fullName evidence="2">Uncharacterized protein</fullName>
    </submittedName>
</protein>
<evidence type="ECO:0000256" key="1">
    <source>
        <dbReference type="SAM" id="Phobius"/>
    </source>
</evidence>
<evidence type="ECO:0000313" key="2">
    <source>
        <dbReference type="EMBL" id="KDR78912.1"/>
    </source>
</evidence>
<organism evidence="2 3">
    <name type="scientific">Galerina marginata (strain CBS 339.88)</name>
    <dbReference type="NCBI Taxonomy" id="685588"/>
    <lineage>
        <taxon>Eukaryota</taxon>
        <taxon>Fungi</taxon>
        <taxon>Dikarya</taxon>
        <taxon>Basidiomycota</taxon>
        <taxon>Agaricomycotina</taxon>
        <taxon>Agaricomycetes</taxon>
        <taxon>Agaricomycetidae</taxon>
        <taxon>Agaricales</taxon>
        <taxon>Agaricineae</taxon>
        <taxon>Strophariaceae</taxon>
        <taxon>Galerina</taxon>
    </lineage>
</organism>
<dbReference type="EMBL" id="KL142374">
    <property type="protein sequence ID" value="KDR78912.1"/>
    <property type="molecule type" value="Genomic_DNA"/>
</dbReference>
<dbReference type="HOGENOM" id="CLU_2085024_0_0_1"/>
<evidence type="ECO:0000313" key="3">
    <source>
        <dbReference type="Proteomes" id="UP000027222"/>
    </source>
</evidence>
<keyword evidence="1" id="KW-1133">Transmembrane helix</keyword>
<keyword evidence="3" id="KW-1185">Reference proteome</keyword>
<accession>A0A067T981</accession>
<keyword evidence="1" id="KW-0812">Transmembrane</keyword>
<dbReference type="AlphaFoldDB" id="A0A067T981"/>
<keyword evidence="1" id="KW-0472">Membrane</keyword>
<reference evidence="3" key="1">
    <citation type="journal article" date="2014" name="Proc. Natl. Acad. Sci. U.S.A.">
        <title>Extensive sampling of basidiomycete genomes demonstrates inadequacy of the white-rot/brown-rot paradigm for wood decay fungi.</title>
        <authorList>
            <person name="Riley R."/>
            <person name="Salamov A.A."/>
            <person name="Brown D.W."/>
            <person name="Nagy L.G."/>
            <person name="Floudas D."/>
            <person name="Held B.W."/>
            <person name="Levasseur A."/>
            <person name="Lombard V."/>
            <person name="Morin E."/>
            <person name="Otillar R."/>
            <person name="Lindquist E.A."/>
            <person name="Sun H."/>
            <person name="LaButti K.M."/>
            <person name="Schmutz J."/>
            <person name="Jabbour D."/>
            <person name="Luo H."/>
            <person name="Baker S.E."/>
            <person name="Pisabarro A.G."/>
            <person name="Walton J.D."/>
            <person name="Blanchette R.A."/>
            <person name="Henrissat B."/>
            <person name="Martin F."/>
            <person name="Cullen D."/>
            <person name="Hibbett D.S."/>
            <person name="Grigoriev I.V."/>
        </authorList>
    </citation>
    <scope>NUCLEOTIDE SEQUENCE [LARGE SCALE GENOMIC DNA]</scope>
    <source>
        <strain evidence="3">CBS 339.88</strain>
    </source>
</reference>